<feature type="transmembrane region" description="Helical" evidence="6">
    <location>
        <begin position="230"/>
        <end position="250"/>
    </location>
</feature>
<keyword evidence="2 6" id="KW-0812">Transmembrane</keyword>
<proteinExistence type="inferred from homology"/>
<dbReference type="AlphaFoldDB" id="C7R3T6"/>
<gene>
    <name evidence="8" type="ordered locus">Jden_1137</name>
</gene>
<feature type="transmembrane region" description="Helical" evidence="6">
    <location>
        <begin position="114"/>
        <end position="139"/>
    </location>
</feature>
<dbReference type="STRING" id="471856.Jden_1137"/>
<evidence type="ECO:0000256" key="5">
    <source>
        <dbReference type="ARBA" id="ARBA00023251"/>
    </source>
</evidence>
<accession>C7R3T6</accession>
<dbReference type="PANTHER" id="PTHR43229">
    <property type="entry name" value="NODULATION PROTEIN J"/>
    <property type="match status" value="1"/>
</dbReference>
<dbReference type="PANTHER" id="PTHR43229:SF2">
    <property type="entry name" value="NODULATION PROTEIN J"/>
    <property type="match status" value="1"/>
</dbReference>
<keyword evidence="5" id="KW-0046">Antibiotic resistance</keyword>
<keyword evidence="6" id="KW-1003">Cell membrane</keyword>
<dbReference type="InterPro" id="IPR047817">
    <property type="entry name" value="ABC2_TM_bact-type"/>
</dbReference>
<keyword evidence="6" id="KW-0813">Transport</keyword>
<dbReference type="KEGG" id="jde:Jden_1137"/>
<evidence type="ECO:0000313" key="9">
    <source>
        <dbReference type="Proteomes" id="UP000000628"/>
    </source>
</evidence>
<dbReference type="Proteomes" id="UP000000628">
    <property type="component" value="Chromosome"/>
</dbReference>
<dbReference type="GO" id="GO:0140359">
    <property type="term" value="F:ABC-type transporter activity"/>
    <property type="evidence" value="ECO:0007669"/>
    <property type="project" value="InterPro"/>
</dbReference>
<dbReference type="PIRSF" id="PIRSF006648">
    <property type="entry name" value="DrrB"/>
    <property type="match status" value="1"/>
</dbReference>
<dbReference type="EMBL" id="CP001706">
    <property type="protein sequence ID" value="ACV08793.1"/>
    <property type="molecule type" value="Genomic_DNA"/>
</dbReference>
<dbReference type="HOGENOM" id="CLU_039483_4_1_11"/>
<sequence>MTTPLPTGTTHAAPAPARVWAQARFELGAIVRNGEQLMVTILLPLGLLILLATTQVIDLNTQGLHAIEFATPGVMTLAIMSSALTSQAIATAFDRRNGVLRFLATTPLGQSGLLMGKILGVLLIAAVQLILITVVAYFLGWRPSLTGILLALPVAILGVAAFTALAQLLAGTVRAEAVIALANILLVVLLIGGAVLAPASQLPGVLQPIALLLPSGALGEALRGAFNDGAIPPLSLVVLLAWSAALGWGARRLFQWS</sequence>
<keyword evidence="4 6" id="KW-0472">Membrane</keyword>
<comment type="subcellular location">
    <subcellularLocation>
        <location evidence="6">Cell membrane</location>
        <topology evidence="6">Multi-pass membrane protein</topology>
    </subcellularLocation>
    <subcellularLocation>
        <location evidence="1">Membrane</location>
        <topology evidence="1">Multi-pass membrane protein</topology>
    </subcellularLocation>
</comment>
<evidence type="ECO:0000256" key="6">
    <source>
        <dbReference type="RuleBase" id="RU361157"/>
    </source>
</evidence>
<feature type="domain" description="ABC transmembrane type-2" evidence="7">
    <location>
        <begin position="35"/>
        <end position="257"/>
    </location>
</feature>
<protein>
    <recommendedName>
        <fullName evidence="6">Transport permease protein</fullName>
    </recommendedName>
</protein>
<feature type="transmembrane region" description="Helical" evidence="6">
    <location>
        <begin position="177"/>
        <end position="197"/>
    </location>
</feature>
<evidence type="ECO:0000259" key="7">
    <source>
        <dbReference type="PROSITE" id="PS51012"/>
    </source>
</evidence>
<dbReference type="RefSeq" id="WP_015771421.1">
    <property type="nucleotide sequence ID" value="NC_013174.1"/>
</dbReference>
<evidence type="ECO:0000256" key="3">
    <source>
        <dbReference type="ARBA" id="ARBA00022989"/>
    </source>
</evidence>
<keyword evidence="9" id="KW-1185">Reference proteome</keyword>
<dbReference type="InterPro" id="IPR013525">
    <property type="entry name" value="ABC2_TM"/>
</dbReference>
<reference evidence="8 9" key="1">
    <citation type="journal article" date="2009" name="Stand. Genomic Sci.">
        <title>Complete genome sequence of Jonesia denitrificans type strain (Prevot 55134).</title>
        <authorList>
            <person name="Pukall R."/>
            <person name="Gehrich-Schroter G."/>
            <person name="Lapidus A."/>
            <person name="Nolan M."/>
            <person name="Glavina Del Rio T."/>
            <person name="Lucas S."/>
            <person name="Chen F."/>
            <person name="Tice H."/>
            <person name="Pitluck S."/>
            <person name="Cheng J.F."/>
            <person name="Copeland A."/>
            <person name="Saunders E."/>
            <person name="Brettin T."/>
            <person name="Detter J.C."/>
            <person name="Bruce D."/>
            <person name="Goodwin L."/>
            <person name="Pati A."/>
            <person name="Ivanova N."/>
            <person name="Mavromatis K."/>
            <person name="Ovchinnikova G."/>
            <person name="Chen A."/>
            <person name="Palaniappan K."/>
            <person name="Land M."/>
            <person name="Hauser L."/>
            <person name="Chang Y.J."/>
            <person name="Jeffries C.D."/>
            <person name="Chain P."/>
            <person name="Goker M."/>
            <person name="Bristow J."/>
            <person name="Eisen J.A."/>
            <person name="Markowitz V."/>
            <person name="Hugenholtz P."/>
            <person name="Kyrpides N.C."/>
            <person name="Klenk H.P."/>
            <person name="Han C."/>
        </authorList>
    </citation>
    <scope>NUCLEOTIDE SEQUENCE [LARGE SCALE GENOMIC DNA]</scope>
    <source>
        <strain evidence="9">ATCC 14870 / DSM 20603 / BCRC 15368 / CIP 55.134 / JCM 11481 / NBRC 15587 / NCTC 10816 / Prevot 55134</strain>
    </source>
</reference>
<evidence type="ECO:0000256" key="4">
    <source>
        <dbReference type="ARBA" id="ARBA00023136"/>
    </source>
</evidence>
<dbReference type="Pfam" id="PF01061">
    <property type="entry name" value="ABC2_membrane"/>
    <property type="match status" value="1"/>
</dbReference>
<organism evidence="8 9">
    <name type="scientific">Jonesia denitrificans (strain ATCC 14870 / DSM 20603 / BCRC 15368 / CIP 55.134 / JCM 11481 / NBRC 15587 / NCTC 10816 / Prevot 55134)</name>
    <name type="common">Listeria denitrificans</name>
    <dbReference type="NCBI Taxonomy" id="471856"/>
    <lineage>
        <taxon>Bacteria</taxon>
        <taxon>Bacillati</taxon>
        <taxon>Actinomycetota</taxon>
        <taxon>Actinomycetes</taxon>
        <taxon>Micrococcales</taxon>
        <taxon>Jonesiaceae</taxon>
        <taxon>Jonesia</taxon>
    </lineage>
</organism>
<evidence type="ECO:0000256" key="2">
    <source>
        <dbReference type="ARBA" id="ARBA00022692"/>
    </source>
</evidence>
<dbReference type="OrthoDB" id="160207at2"/>
<feature type="transmembrane region" description="Helical" evidence="6">
    <location>
        <begin position="145"/>
        <end position="165"/>
    </location>
</feature>
<dbReference type="InterPro" id="IPR000412">
    <property type="entry name" value="ABC_2_transport"/>
</dbReference>
<dbReference type="eggNOG" id="COG0842">
    <property type="taxonomic scope" value="Bacteria"/>
</dbReference>
<name>C7R3T6_JONDD</name>
<dbReference type="PROSITE" id="PS51012">
    <property type="entry name" value="ABC_TM2"/>
    <property type="match status" value="1"/>
</dbReference>
<evidence type="ECO:0000256" key="1">
    <source>
        <dbReference type="ARBA" id="ARBA00004141"/>
    </source>
</evidence>
<dbReference type="InterPro" id="IPR051784">
    <property type="entry name" value="Nod_factor_ABC_transporter"/>
</dbReference>
<dbReference type="GO" id="GO:0043190">
    <property type="term" value="C:ATP-binding cassette (ABC) transporter complex"/>
    <property type="evidence" value="ECO:0007669"/>
    <property type="project" value="InterPro"/>
</dbReference>
<comment type="similarity">
    <text evidence="6">Belongs to the ABC-2 integral membrane protein family.</text>
</comment>
<feature type="transmembrane region" description="Helical" evidence="6">
    <location>
        <begin position="69"/>
        <end position="93"/>
    </location>
</feature>
<feature type="transmembrane region" description="Helical" evidence="6">
    <location>
        <begin position="37"/>
        <end position="57"/>
    </location>
</feature>
<dbReference type="GO" id="GO:0046677">
    <property type="term" value="P:response to antibiotic"/>
    <property type="evidence" value="ECO:0007669"/>
    <property type="project" value="UniProtKB-KW"/>
</dbReference>
<keyword evidence="3 6" id="KW-1133">Transmembrane helix</keyword>
<evidence type="ECO:0000313" key="8">
    <source>
        <dbReference type="EMBL" id="ACV08793.1"/>
    </source>
</evidence>